<dbReference type="InterPro" id="IPR008991">
    <property type="entry name" value="Translation_prot_SH3-like_sf"/>
</dbReference>
<feature type="domain" description="KOW" evidence="4">
    <location>
        <begin position="109"/>
        <end position="136"/>
    </location>
</feature>
<evidence type="ECO:0000256" key="3">
    <source>
        <dbReference type="ARBA" id="ARBA00023274"/>
    </source>
</evidence>
<dbReference type="Gene3D" id="2.30.30.30">
    <property type="match status" value="1"/>
</dbReference>
<dbReference type="InterPro" id="IPR003256">
    <property type="entry name" value="Ribosomal_uL24"/>
</dbReference>
<sequence>MQKVIRRTVLAERQYARKVAKRKDKNERAWGKSNREQVNYSRKDETEVLKAARIYRREDYELGPLAPKRDVGEWAEKYGTINSQRARGNLIHTRNLDEELKSVGGKFLNIVKGDRVVLLEGRDKGKIGIIRNIDRQRAECTVEGLNRVDVSVPQYMIAEEDPDQRKVRTIEKPVPLNSIRLVYPLTDEETGKTRDVIVKKLVHSKIWHTKEGGARWSRIIPGLNIKVPWPKTEPPQYEDHPNDTLRLEVETKTFVPTLLGPPMPRSVIDELRNKYSIFRTRHDPEYLEAKIAEDREKEAKKKMAEQMRTPLKEVNRRERKMRKAKGKGKLTPNMLERIGRLIAQKKQLAMDAAGVSTETPVAVAA</sequence>
<dbReference type="Proteomes" id="UP000566819">
    <property type="component" value="Unassembled WGS sequence"/>
</dbReference>
<comment type="similarity">
    <text evidence="1">Belongs to the universal ribosomal protein uL24 family.</text>
</comment>
<dbReference type="GO" id="GO:0005840">
    <property type="term" value="C:ribosome"/>
    <property type="evidence" value="ECO:0007669"/>
    <property type="project" value="UniProtKB-KW"/>
</dbReference>
<accession>A0A8H4VXG0</accession>
<dbReference type="AlphaFoldDB" id="A0A8H4VXG0"/>
<evidence type="ECO:0000313" key="6">
    <source>
        <dbReference type="Proteomes" id="UP000566819"/>
    </source>
</evidence>
<dbReference type="GO" id="GO:0006412">
    <property type="term" value="P:translation"/>
    <property type="evidence" value="ECO:0007669"/>
    <property type="project" value="InterPro"/>
</dbReference>
<evidence type="ECO:0000259" key="4">
    <source>
        <dbReference type="SMART" id="SM00739"/>
    </source>
</evidence>
<dbReference type="GO" id="GO:0003723">
    <property type="term" value="F:RNA binding"/>
    <property type="evidence" value="ECO:0007669"/>
    <property type="project" value="InterPro"/>
</dbReference>
<dbReference type="InterPro" id="IPR041988">
    <property type="entry name" value="Ribosomal_uL24_KOW"/>
</dbReference>
<protein>
    <recommendedName>
        <fullName evidence="4">KOW domain-containing protein</fullName>
    </recommendedName>
</protein>
<dbReference type="InterPro" id="IPR005824">
    <property type="entry name" value="KOW"/>
</dbReference>
<dbReference type="SMART" id="SM00739">
    <property type="entry name" value="KOW"/>
    <property type="match status" value="1"/>
</dbReference>
<proteinExistence type="inferred from homology"/>
<dbReference type="EMBL" id="JAAMPI010001286">
    <property type="protein sequence ID" value="KAF4625827.1"/>
    <property type="molecule type" value="Genomic_DNA"/>
</dbReference>
<reference evidence="5 6" key="1">
    <citation type="submission" date="2020-03" db="EMBL/GenBank/DDBJ databases">
        <title>Draft Genome Sequence of Cudoniella acicularis.</title>
        <authorList>
            <person name="Buettner E."/>
            <person name="Kellner H."/>
        </authorList>
    </citation>
    <scope>NUCLEOTIDE SEQUENCE [LARGE SCALE GENOMIC DNA]</scope>
    <source>
        <strain evidence="5 6">DSM 108380</strain>
    </source>
</reference>
<dbReference type="GO" id="GO:0003735">
    <property type="term" value="F:structural constituent of ribosome"/>
    <property type="evidence" value="ECO:0007669"/>
    <property type="project" value="InterPro"/>
</dbReference>
<dbReference type="GO" id="GO:1990904">
    <property type="term" value="C:ribonucleoprotein complex"/>
    <property type="evidence" value="ECO:0007669"/>
    <property type="project" value="UniProtKB-KW"/>
</dbReference>
<dbReference type="SUPFAM" id="SSF50104">
    <property type="entry name" value="Translation proteins SH3-like domain"/>
    <property type="match status" value="1"/>
</dbReference>
<dbReference type="Pfam" id="PF22682">
    <property type="entry name" value="Ribosomal_uL24m-like"/>
    <property type="match status" value="1"/>
</dbReference>
<comment type="caution">
    <text evidence="5">The sequence shown here is derived from an EMBL/GenBank/DDBJ whole genome shotgun (WGS) entry which is preliminary data.</text>
</comment>
<dbReference type="OrthoDB" id="359154at2759"/>
<name>A0A8H4VXG0_9HELO</name>
<keyword evidence="6" id="KW-1185">Reference proteome</keyword>
<dbReference type="InterPro" id="IPR014722">
    <property type="entry name" value="Rib_uL2_dom2"/>
</dbReference>
<evidence type="ECO:0000256" key="1">
    <source>
        <dbReference type="ARBA" id="ARBA00010618"/>
    </source>
</evidence>
<organism evidence="5 6">
    <name type="scientific">Cudoniella acicularis</name>
    <dbReference type="NCBI Taxonomy" id="354080"/>
    <lineage>
        <taxon>Eukaryota</taxon>
        <taxon>Fungi</taxon>
        <taxon>Dikarya</taxon>
        <taxon>Ascomycota</taxon>
        <taxon>Pezizomycotina</taxon>
        <taxon>Leotiomycetes</taxon>
        <taxon>Helotiales</taxon>
        <taxon>Tricladiaceae</taxon>
        <taxon>Cudoniella</taxon>
    </lineage>
</organism>
<gene>
    <name evidence="5" type="ORF">G7Y89_g12337</name>
</gene>
<evidence type="ECO:0000256" key="2">
    <source>
        <dbReference type="ARBA" id="ARBA00022980"/>
    </source>
</evidence>
<dbReference type="PANTHER" id="PTHR12903">
    <property type="entry name" value="MITOCHONDRIAL RIBOSOMAL PROTEIN L24"/>
    <property type="match status" value="1"/>
</dbReference>
<keyword evidence="3" id="KW-0687">Ribonucleoprotein</keyword>
<evidence type="ECO:0000313" key="5">
    <source>
        <dbReference type="EMBL" id="KAF4625827.1"/>
    </source>
</evidence>
<dbReference type="CDD" id="cd06089">
    <property type="entry name" value="KOW_RPL26"/>
    <property type="match status" value="1"/>
</dbReference>
<keyword evidence="2" id="KW-0689">Ribosomal protein</keyword>